<dbReference type="EMBL" id="MU007010">
    <property type="protein sequence ID" value="KAF2436398.1"/>
    <property type="molecule type" value="Genomic_DNA"/>
</dbReference>
<feature type="transmembrane region" description="Helical" evidence="1">
    <location>
        <begin position="111"/>
        <end position="135"/>
    </location>
</feature>
<keyword evidence="1" id="KW-1133">Transmembrane helix</keyword>
<keyword evidence="1" id="KW-0472">Membrane</keyword>
<protein>
    <submittedName>
        <fullName evidence="2">Uncharacterized protein</fullName>
    </submittedName>
</protein>
<dbReference type="GO" id="GO:0016020">
    <property type="term" value="C:membrane"/>
    <property type="evidence" value="ECO:0007669"/>
    <property type="project" value="TreeGrafter"/>
</dbReference>
<dbReference type="OrthoDB" id="419711at2759"/>
<evidence type="ECO:0000313" key="2">
    <source>
        <dbReference type="EMBL" id="KAF2436398.1"/>
    </source>
</evidence>
<reference evidence="2" key="1">
    <citation type="journal article" date="2020" name="Stud. Mycol.">
        <title>101 Dothideomycetes genomes: a test case for predicting lifestyles and emergence of pathogens.</title>
        <authorList>
            <person name="Haridas S."/>
            <person name="Albert R."/>
            <person name="Binder M."/>
            <person name="Bloem J."/>
            <person name="Labutti K."/>
            <person name="Salamov A."/>
            <person name="Andreopoulos B."/>
            <person name="Baker S."/>
            <person name="Barry K."/>
            <person name="Bills G."/>
            <person name="Bluhm B."/>
            <person name="Cannon C."/>
            <person name="Castanera R."/>
            <person name="Culley D."/>
            <person name="Daum C."/>
            <person name="Ezra D."/>
            <person name="Gonzalez J."/>
            <person name="Henrissat B."/>
            <person name="Kuo A."/>
            <person name="Liang C."/>
            <person name="Lipzen A."/>
            <person name="Lutzoni F."/>
            <person name="Magnuson J."/>
            <person name="Mondo S."/>
            <person name="Nolan M."/>
            <person name="Ohm R."/>
            <person name="Pangilinan J."/>
            <person name="Park H.-J."/>
            <person name="Ramirez L."/>
            <person name="Alfaro M."/>
            <person name="Sun H."/>
            <person name="Tritt A."/>
            <person name="Yoshinaga Y."/>
            <person name="Zwiers L.-H."/>
            <person name="Turgeon B."/>
            <person name="Goodwin S."/>
            <person name="Spatafora J."/>
            <person name="Crous P."/>
            <person name="Grigoriev I."/>
        </authorList>
    </citation>
    <scope>NUCLEOTIDE SEQUENCE</scope>
    <source>
        <strain evidence="2">CBS 130266</strain>
    </source>
</reference>
<comment type="caution">
    <text evidence="2">The sequence shown here is derived from an EMBL/GenBank/DDBJ whole genome shotgun (WGS) entry which is preliminary data.</text>
</comment>
<dbReference type="AlphaFoldDB" id="A0A9P4P455"/>
<accession>A0A9P4P455</accession>
<dbReference type="PANTHER" id="PTHR12242">
    <property type="entry name" value="OS02G0130600 PROTEIN-RELATED"/>
    <property type="match status" value="1"/>
</dbReference>
<sequence>MAIFKRNSSSVPVPFDSVRFATSWLLPPSVLFILRALISLYLFISVITTLALLNKRNPSTARHYFSYFTSLTYWGLAFYFAFAAAHTGSYWRSGNPFLSRWPKVLQHMHSIYYSTITTYPFLVTIVYWALIYIGFNDQFEWYKNISEHALNSVFALFEIFIPRTAAPPILHVVPAVIILALYLGLAYVTLASNHFYVYSFLDPKNHSRGVIAGYIIGILVGTIIVFFIVHFVIKGRRWVIEEKMGKRGKFTLGRVSGEDIERADVYVEK</sequence>
<gene>
    <name evidence="2" type="ORF">EJ08DRAFT_578633</name>
</gene>
<feature type="transmembrane region" description="Helical" evidence="1">
    <location>
        <begin position="65"/>
        <end position="91"/>
    </location>
</feature>
<feature type="transmembrane region" description="Helical" evidence="1">
    <location>
        <begin position="210"/>
        <end position="233"/>
    </location>
</feature>
<dbReference type="Proteomes" id="UP000800235">
    <property type="component" value="Unassembled WGS sequence"/>
</dbReference>
<evidence type="ECO:0000256" key="1">
    <source>
        <dbReference type="SAM" id="Phobius"/>
    </source>
</evidence>
<name>A0A9P4P455_9PEZI</name>
<evidence type="ECO:0000313" key="3">
    <source>
        <dbReference type="Proteomes" id="UP000800235"/>
    </source>
</evidence>
<keyword evidence="1" id="KW-0812">Transmembrane</keyword>
<organism evidence="2 3">
    <name type="scientific">Tothia fuscella</name>
    <dbReference type="NCBI Taxonomy" id="1048955"/>
    <lineage>
        <taxon>Eukaryota</taxon>
        <taxon>Fungi</taxon>
        <taxon>Dikarya</taxon>
        <taxon>Ascomycota</taxon>
        <taxon>Pezizomycotina</taxon>
        <taxon>Dothideomycetes</taxon>
        <taxon>Pleosporomycetidae</taxon>
        <taxon>Venturiales</taxon>
        <taxon>Cylindrosympodiaceae</taxon>
        <taxon>Tothia</taxon>
    </lineage>
</organism>
<dbReference type="PANTHER" id="PTHR12242:SF1">
    <property type="entry name" value="MYND-TYPE DOMAIN-CONTAINING PROTEIN"/>
    <property type="match status" value="1"/>
</dbReference>
<feature type="transmembrane region" description="Helical" evidence="1">
    <location>
        <begin position="169"/>
        <end position="190"/>
    </location>
</feature>
<proteinExistence type="predicted"/>
<feature type="transmembrane region" description="Helical" evidence="1">
    <location>
        <begin position="32"/>
        <end position="53"/>
    </location>
</feature>
<keyword evidence="3" id="KW-1185">Reference proteome</keyword>